<dbReference type="EMBL" id="CP033898">
    <property type="protein sequence ID" value="AZA10265.1"/>
    <property type="molecule type" value="Genomic_DNA"/>
</dbReference>
<protein>
    <recommendedName>
        <fullName evidence="3">DUF5318 domain-containing protein</fullName>
    </recommendedName>
</protein>
<keyword evidence="2" id="KW-1185">Reference proteome</keyword>
<dbReference type="Proteomes" id="UP000271426">
    <property type="component" value="Chromosome"/>
</dbReference>
<gene>
    <name evidence="1" type="ORF">CPPEL_10870</name>
</gene>
<evidence type="ECO:0000313" key="1">
    <source>
        <dbReference type="EMBL" id="AZA10265.1"/>
    </source>
</evidence>
<evidence type="ECO:0000313" key="2">
    <source>
        <dbReference type="Proteomes" id="UP000271426"/>
    </source>
</evidence>
<dbReference type="InterPro" id="IPR035169">
    <property type="entry name" value="DUF5318"/>
</dbReference>
<organism evidence="1 2">
    <name type="scientific">Corynebacterium pseudopelargi</name>
    <dbReference type="NCBI Taxonomy" id="2080757"/>
    <lineage>
        <taxon>Bacteria</taxon>
        <taxon>Bacillati</taxon>
        <taxon>Actinomycetota</taxon>
        <taxon>Actinomycetes</taxon>
        <taxon>Mycobacteriales</taxon>
        <taxon>Corynebacteriaceae</taxon>
        <taxon>Corynebacterium</taxon>
    </lineage>
</organism>
<reference evidence="1 2" key="1">
    <citation type="submission" date="2018-11" db="EMBL/GenBank/DDBJ databases">
        <authorList>
            <person name="Kleinhagauer T."/>
            <person name="Glaeser S.P."/>
            <person name="Spergser J."/>
            <person name="Ruckert C."/>
            <person name="Kaempfer P."/>
            <person name="Busse H.-J."/>
        </authorList>
    </citation>
    <scope>NUCLEOTIDE SEQUENCE [LARGE SCALE GENOMIC DNA]</scope>
    <source>
        <strain evidence="1 2">812CH</strain>
    </source>
</reference>
<evidence type="ECO:0008006" key="3">
    <source>
        <dbReference type="Google" id="ProtNLM"/>
    </source>
</evidence>
<name>A0A3G6IWX3_9CORY</name>
<dbReference type="KEGG" id="cpso:CPPEL_10870"/>
<sequence>MGVTPIGGKAPTLASMLQYSDEINYLCLRNKTLAQFRAGLLRREDVCDAEFLLQASAHHHGRPATYACPICGSEDLRIVTWVYGEALGRASGSARTPEEVAGLLQVGQQCSIHEVEVCPNCRWNQLLKARTITKL</sequence>
<accession>A0A3G6IWX3</accession>
<proteinExistence type="predicted"/>
<dbReference type="Pfam" id="PF17249">
    <property type="entry name" value="DUF5318"/>
    <property type="match status" value="1"/>
</dbReference>
<dbReference type="AlphaFoldDB" id="A0A3G6IWX3"/>